<dbReference type="OMA" id="KIFYHNK"/>
<reference evidence="1" key="1">
    <citation type="journal article" date="2012" name="Nature">
        <title>The tomato genome sequence provides insights into fleshy fruit evolution.</title>
        <authorList>
            <consortium name="Tomato Genome Consortium"/>
        </authorList>
    </citation>
    <scope>NUCLEOTIDE SEQUENCE [LARGE SCALE GENOMIC DNA]</scope>
    <source>
        <strain evidence="1">cv. Heinz 1706</strain>
    </source>
</reference>
<dbReference type="PaxDb" id="4081-Solyc05g055370.1.1"/>
<sequence length="83" mass="9723">MVLEFFKDLHLRIGDLFKKIFYHNKDQEDETRQIIGFEKSSSDESLKYKNRGVDESQLKLERFKVKTPQVQPTEVGAKTSSSK</sequence>
<dbReference type="PANTHER" id="PTHR37725:SF1">
    <property type="match status" value="1"/>
</dbReference>
<name>A0A3Q7GQH9_SOLLC</name>
<protein>
    <submittedName>
        <fullName evidence="1">Uncharacterized protein</fullName>
    </submittedName>
</protein>
<dbReference type="EnsemblPlants" id="Solyc05g055370.1.1">
    <property type="protein sequence ID" value="Solyc05g055370.1.1.1"/>
    <property type="gene ID" value="Solyc05g055370.1"/>
</dbReference>
<dbReference type="Gramene" id="Solyc05g055370.1.1">
    <property type="protein sequence ID" value="Solyc05g055370.1.1.1"/>
    <property type="gene ID" value="Solyc05g055370.1"/>
</dbReference>
<proteinExistence type="predicted"/>
<dbReference type="Proteomes" id="UP000004994">
    <property type="component" value="Chromosome 5"/>
</dbReference>
<accession>A0A3Q7GQH9</accession>
<organism evidence="1">
    <name type="scientific">Solanum lycopersicum</name>
    <name type="common">Tomato</name>
    <name type="synonym">Lycopersicon esculentum</name>
    <dbReference type="NCBI Taxonomy" id="4081"/>
    <lineage>
        <taxon>Eukaryota</taxon>
        <taxon>Viridiplantae</taxon>
        <taxon>Streptophyta</taxon>
        <taxon>Embryophyta</taxon>
        <taxon>Tracheophyta</taxon>
        <taxon>Spermatophyta</taxon>
        <taxon>Magnoliopsida</taxon>
        <taxon>eudicotyledons</taxon>
        <taxon>Gunneridae</taxon>
        <taxon>Pentapetalae</taxon>
        <taxon>asterids</taxon>
        <taxon>lamiids</taxon>
        <taxon>Solanales</taxon>
        <taxon>Solanaceae</taxon>
        <taxon>Solanoideae</taxon>
        <taxon>Solaneae</taxon>
        <taxon>Solanum</taxon>
        <taxon>Solanum subgen. Lycopersicon</taxon>
    </lineage>
</organism>
<reference evidence="1" key="2">
    <citation type="submission" date="2019-01" db="UniProtKB">
        <authorList>
            <consortium name="EnsemblPlants"/>
        </authorList>
    </citation>
    <scope>IDENTIFICATION</scope>
    <source>
        <strain evidence="1">cv. Heinz 1706</strain>
    </source>
</reference>
<dbReference type="PANTHER" id="PTHR37725">
    <property type="match status" value="1"/>
</dbReference>
<dbReference type="SMR" id="A0A3Q7GQH9"/>
<dbReference type="AlphaFoldDB" id="A0A3Q7GQH9"/>
<evidence type="ECO:0000313" key="1">
    <source>
        <dbReference type="EnsemblPlants" id="Solyc05g055370.1.1.1"/>
    </source>
</evidence>
<evidence type="ECO:0000313" key="2">
    <source>
        <dbReference type="Proteomes" id="UP000004994"/>
    </source>
</evidence>
<keyword evidence="2" id="KW-1185">Reference proteome</keyword>
<dbReference type="InParanoid" id="A0A3Q7GQH9"/>